<dbReference type="SUPFAM" id="SSF52540">
    <property type="entry name" value="P-loop containing nucleoside triphosphate hydrolases"/>
    <property type="match status" value="1"/>
</dbReference>
<dbReference type="GO" id="GO:0090374">
    <property type="term" value="P:oligopeptide export from mitochondrion"/>
    <property type="evidence" value="ECO:0007669"/>
    <property type="project" value="TreeGrafter"/>
</dbReference>
<dbReference type="PANTHER" id="PTHR43394">
    <property type="entry name" value="ATP-DEPENDENT PERMEASE MDL1, MITOCHONDRIAL"/>
    <property type="match status" value="1"/>
</dbReference>
<feature type="transmembrane region" description="Helical" evidence="7">
    <location>
        <begin position="162"/>
        <end position="181"/>
    </location>
</feature>
<evidence type="ECO:0000256" key="2">
    <source>
        <dbReference type="ARBA" id="ARBA00022692"/>
    </source>
</evidence>
<comment type="subcellular location">
    <subcellularLocation>
        <location evidence="1">Membrane</location>
        <topology evidence="1">Multi-pass membrane protein</topology>
    </subcellularLocation>
</comment>
<dbReference type="GO" id="GO:0005743">
    <property type="term" value="C:mitochondrial inner membrane"/>
    <property type="evidence" value="ECO:0007669"/>
    <property type="project" value="TreeGrafter"/>
</dbReference>
<dbReference type="InterPro" id="IPR039421">
    <property type="entry name" value="Type_1_exporter"/>
</dbReference>
<evidence type="ECO:0000259" key="9">
    <source>
        <dbReference type="PROSITE" id="PS50929"/>
    </source>
</evidence>
<dbReference type="InterPro" id="IPR003593">
    <property type="entry name" value="AAA+_ATPase"/>
</dbReference>
<dbReference type="GO" id="GO:0016887">
    <property type="term" value="F:ATP hydrolysis activity"/>
    <property type="evidence" value="ECO:0007669"/>
    <property type="project" value="InterPro"/>
</dbReference>
<feature type="transmembrane region" description="Helical" evidence="7">
    <location>
        <begin position="122"/>
        <end position="142"/>
    </location>
</feature>
<evidence type="ECO:0000313" key="10">
    <source>
        <dbReference type="EMBL" id="KAK9833361.1"/>
    </source>
</evidence>
<dbReference type="InterPro" id="IPR017871">
    <property type="entry name" value="ABC_transporter-like_CS"/>
</dbReference>
<feature type="transmembrane region" description="Helical" evidence="7">
    <location>
        <begin position="378"/>
        <end position="399"/>
    </location>
</feature>
<feature type="domain" description="ABC transporter" evidence="8">
    <location>
        <begin position="469"/>
        <end position="656"/>
    </location>
</feature>
<dbReference type="Proteomes" id="UP001485043">
    <property type="component" value="Unassembled WGS sequence"/>
</dbReference>
<dbReference type="Pfam" id="PF00005">
    <property type="entry name" value="ABC_tran"/>
    <property type="match status" value="1"/>
</dbReference>
<keyword evidence="4" id="KW-0067">ATP-binding</keyword>
<reference evidence="10 11" key="1">
    <citation type="journal article" date="2024" name="Nat. Commun.">
        <title>Phylogenomics reveals the evolutionary origins of lichenization in chlorophyte algae.</title>
        <authorList>
            <person name="Puginier C."/>
            <person name="Libourel C."/>
            <person name="Otte J."/>
            <person name="Skaloud P."/>
            <person name="Haon M."/>
            <person name="Grisel S."/>
            <person name="Petersen M."/>
            <person name="Berrin J.G."/>
            <person name="Delaux P.M."/>
            <person name="Dal Grande F."/>
            <person name="Keller J."/>
        </authorList>
    </citation>
    <scope>NUCLEOTIDE SEQUENCE [LARGE SCALE GENOMIC DNA]</scope>
    <source>
        <strain evidence="10 11">SAG 2523</strain>
    </source>
</reference>
<dbReference type="GO" id="GO:0015421">
    <property type="term" value="F:ABC-type oligopeptide transporter activity"/>
    <property type="evidence" value="ECO:0007669"/>
    <property type="project" value="TreeGrafter"/>
</dbReference>
<evidence type="ECO:0000256" key="1">
    <source>
        <dbReference type="ARBA" id="ARBA00004141"/>
    </source>
</evidence>
<name>A0AAW1RIR9_9CHLO</name>
<evidence type="ECO:0000256" key="3">
    <source>
        <dbReference type="ARBA" id="ARBA00022741"/>
    </source>
</evidence>
<dbReference type="Gene3D" id="1.20.1560.10">
    <property type="entry name" value="ABC transporter type 1, transmembrane domain"/>
    <property type="match status" value="1"/>
</dbReference>
<feature type="domain" description="ABC transmembrane type-1" evidence="9">
    <location>
        <begin position="123"/>
        <end position="407"/>
    </location>
</feature>
<dbReference type="AlphaFoldDB" id="A0AAW1RIR9"/>
<keyword evidence="2 7" id="KW-0812">Transmembrane</keyword>
<sequence>MVSQVSTQFLATPLAIQLKRRTRPVERPIPDTAVGSGRSACCPSQALQLRLTTAERTRFPSNRSRFPLAQCQAATAVPTIGDADQTDSSHKQIASVARMSRRRGPLDSKYVWDLLMRHQSSLFLAGLCLILCTSSNLAAPVLSGALVQTLVDARPLSQYTPLLAMLGTLYFIEPLLTRIYIRTMCRTGERVLAALRLELFRTLLMQKIEFFDQHSPTELTSLISVELDALRSFVFNNVSRDRGLRALLEATGAVAVLFCLSWRLGPILALVIVATGLTAALYKQQTKTVETGQLNSLAAMVDVADQAFSNIKTVRSFAGEALERERFGVYVAESLRSGMGFAEAKANLESLNRFAVHLSLLALYGLGGWLVSNGLMPIRTLLSAIGFTFSLVFATQGVVQTFTDARRALVSLRRIQNLLGGAKPDGGMATALPPGAWWESATTMSSLVVEPYGADAGDAAVQAARSGPLELRNICFTYPLRPSAHVLRGLDISLPFGSHTAIVGRSGAGKSTVIALVSRFYEPDSGQIVLGGHDITSFSRGEWARAVSLVSQEPVLFSGSVADNISYGRYGRCTLDEVMDAARAANAHEFIQSLPQGYDTLVGDRGLLLSGGQRQRVAIARALLKDSPIIILDEATSSLDAKTERLMSFSHPFLSR</sequence>
<protein>
    <submittedName>
        <fullName evidence="10">Uncharacterized protein</fullName>
    </submittedName>
</protein>
<dbReference type="PANTHER" id="PTHR43394:SF7">
    <property type="entry name" value="ABC TRANSPORTER B FAMILY MEMBER 28"/>
    <property type="match status" value="1"/>
</dbReference>
<keyword evidence="6 7" id="KW-0472">Membrane</keyword>
<dbReference type="EMBL" id="JALJOV010002181">
    <property type="protein sequence ID" value="KAK9833361.1"/>
    <property type="molecule type" value="Genomic_DNA"/>
</dbReference>
<keyword evidence="5 7" id="KW-1133">Transmembrane helix</keyword>
<evidence type="ECO:0000256" key="4">
    <source>
        <dbReference type="ARBA" id="ARBA00022840"/>
    </source>
</evidence>
<accession>A0AAW1RIR9</accession>
<dbReference type="InterPro" id="IPR011527">
    <property type="entry name" value="ABC1_TM_dom"/>
</dbReference>
<organism evidence="10 11">
    <name type="scientific">Apatococcus fuscideae</name>
    <dbReference type="NCBI Taxonomy" id="2026836"/>
    <lineage>
        <taxon>Eukaryota</taxon>
        <taxon>Viridiplantae</taxon>
        <taxon>Chlorophyta</taxon>
        <taxon>core chlorophytes</taxon>
        <taxon>Trebouxiophyceae</taxon>
        <taxon>Chlorellales</taxon>
        <taxon>Chlorellaceae</taxon>
        <taxon>Apatococcus</taxon>
    </lineage>
</organism>
<dbReference type="InterPro" id="IPR036640">
    <property type="entry name" value="ABC1_TM_sf"/>
</dbReference>
<dbReference type="InterPro" id="IPR027417">
    <property type="entry name" value="P-loop_NTPase"/>
</dbReference>
<dbReference type="Pfam" id="PF00664">
    <property type="entry name" value="ABC_membrane"/>
    <property type="match status" value="1"/>
</dbReference>
<dbReference type="SMART" id="SM00382">
    <property type="entry name" value="AAA"/>
    <property type="match status" value="1"/>
</dbReference>
<evidence type="ECO:0000256" key="7">
    <source>
        <dbReference type="SAM" id="Phobius"/>
    </source>
</evidence>
<dbReference type="GO" id="GO:0005524">
    <property type="term" value="F:ATP binding"/>
    <property type="evidence" value="ECO:0007669"/>
    <property type="project" value="UniProtKB-KW"/>
</dbReference>
<evidence type="ECO:0000259" key="8">
    <source>
        <dbReference type="PROSITE" id="PS50893"/>
    </source>
</evidence>
<feature type="transmembrane region" description="Helical" evidence="7">
    <location>
        <begin position="354"/>
        <end position="372"/>
    </location>
</feature>
<comment type="caution">
    <text evidence="10">The sequence shown here is derived from an EMBL/GenBank/DDBJ whole genome shotgun (WGS) entry which is preliminary data.</text>
</comment>
<dbReference type="SUPFAM" id="SSF90123">
    <property type="entry name" value="ABC transporter transmembrane region"/>
    <property type="match status" value="1"/>
</dbReference>
<evidence type="ECO:0000256" key="6">
    <source>
        <dbReference type="ARBA" id="ARBA00023136"/>
    </source>
</evidence>
<dbReference type="Gene3D" id="3.40.50.300">
    <property type="entry name" value="P-loop containing nucleotide triphosphate hydrolases"/>
    <property type="match status" value="1"/>
</dbReference>
<dbReference type="PROSITE" id="PS50929">
    <property type="entry name" value="ABC_TM1F"/>
    <property type="match status" value="1"/>
</dbReference>
<keyword evidence="11" id="KW-1185">Reference proteome</keyword>
<evidence type="ECO:0000313" key="11">
    <source>
        <dbReference type="Proteomes" id="UP001485043"/>
    </source>
</evidence>
<keyword evidence="3" id="KW-0547">Nucleotide-binding</keyword>
<dbReference type="InterPro" id="IPR003439">
    <property type="entry name" value="ABC_transporter-like_ATP-bd"/>
</dbReference>
<proteinExistence type="predicted"/>
<gene>
    <name evidence="10" type="ORF">WJX84_003246</name>
</gene>
<dbReference type="PROSITE" id="PS00211">
    <property type="entry name" value="ABC_TRANSPORTER_1"/>
    <property type="match status" value="1"/>
</dbReference>
<evidence type="ECO:0000256" key="5">
    <source>
        <dbReference type="ARBA" id="ARBA00022989"/>
    </source>
</evidence>
<dbReference type="PROSITE" id="PS50893">
    <property type="entry name" value="ABC_TRANSPORTER_2"/>
    <property type="match status" value="1"/>
</dbReference>